<dbReference type="OrthoDB" id="2190844at2759"/>
<evidence type="ECO:0000256" key="1">
    <source>
        <dbReference type="ARBA" id="ARBA00004141"/>
    </source>
</evidence>
<keyword evidence="4 9" id="KW-0812">Transmembrane</keyword>
<evidence type="ECO:0000256" key="8">
    <source>
        <dbReference type="ARBA" id="ARBA00023136"/>
    </source>
</evidence>
<feature type="transmembrane region" description="Helical" evidence="9">
    <location>
        <begin position="473"/>
        <end position="495"/>
    </location>
</feature>
<dbReference type="GO" id="GO:0005471">
    <property type="term" value="F:ATP:ADP antiporter activity"/>
    <property type="evidence" value="ECO:0007669"/>
    <property type="project" value="InterPro"/>
</dbReference>
<organism evidence="10 11">
    <name type="scientific">Nannochloropsis gaditana</name>
    <dbReference type="NCBI Taxonomy" id="72520"/>
    <lineage>
        <taxon>Eukaryota</taxon>
        <taxon>Sar</taxon>
        <taxon>Stramenopiles</taxon>
        <taxon>Ochrophyta</taxon>
        <taxon>Eustigmatophyceae</taxon>
        <taxon>Eustigmatales</taxon>
        <taxon>Monodopsidaceae</taxon>
        <taxon>Nannochloropsis</taxon>
    </lineage>
</organism>
<feature type="transmembrane region" description="Helical" evidence="9">
    <location>
        <begin position="170"/>
        <end position="193"/>
    </location>
</feature>
<evidence type="ECO:0000313" key="10">
    <source>
        <dbReference type="EMBL" id="EWM22407.1"/>
    </source>
</evidence>
<dbReference type="AlphaFoldDB" id="W7T7G0"/>
<comment type="similarity">
    <text evidence="2 9">Belongs to the ADP/ATP translocase tlc family.</text>
</comment>
<feature type="transmembrane region" description="Helical" evidence="9">
    <location>
        <begin position="254"/>
        <end position="277"/>
    </location>
</feature>
<evidence type="ECO:0000256" key="9">
    <source>
        <dbReference type="RuleBase" id="RU363121"/>
    </source>
</evidence>
<comment type="subcellular location">
    <subcellularLocation>
        <location evidence="1 9">Membrane</location>
        <topology evidence="1 9">Multi-pass membrane protein</topology>
    </subcellularLocation>
</comment>
<feature type="transmembrane region" description="Helical" evidence="9">
    <location>
        <begin position="443"/>
        <end position="461"/>
    </location>
</feature>
<protein>
    <recommendedName>
        <fullName evidence="9">ADP,ATP carrier protein</fullName>
    </recommendedName>
</protein>
<dbReference type="NCBIfam" id="TIGR00769">
    <property type="entry name" value="AAA"/>
    <property type="match status" value="1"/>
</dbReference>
<dbReference type="InterPro" id="IPR004667">
    <property type="entry name" value="ADP_ATP_car_bac_type"/>
</dbReference>
<dbReference type="GO" id="GO:0005524">
    <property type="term" value="F:ATP binding"/>
    <property type="evidence" value="ECO:0007669"/>
    <property type="project" value="UniProtKB-KW"/>
</dbReference>
<dbReference type="GO" id="GO:0016020">
    <property type="term" value="C:membrane"/>
    <property type="evidence" value="ECO:0007669"/>
    <property type="project" value="UniProtKB-SubCell"/>
</dbReference>
<keyword evidence="11" id="KW-1185">Reference proteome</keyword>
<name>W7T7G0_9STRA</name>
<reference evidence="10 11" key="1">
    <citation type="journal article" date="2014" name="Mol. Plant">
        <title>Chromosome Scale Genome Assembly and Transcriptome Profiling of Nannochloropsis gaditana in Nitrogen Depletion.</title>
        <authorList>
            <person name="Corteggiani Carpinelli E."/>
            <person name="Telatin A."/>
            <person name="Vitulo N."/>
            <person name="Forcato C."/>
            <person name="D'Angelo M."/>
            <person name="Schiavon R."/>
            <person name="Vezzi A."/>
            <person name="Giacometti G.M."/>
            <person name="Morosinotto T."/>
            <person name="Valle G."/>
        </authorList>
    </citation>
    <scope>NUCLEOTIDE SEQUENCE [LARGE SCALE GENOMIC DNA]</scope>
    <source>
        <strain evidence="10 11">B-31</strain>
    </source>
</reference>
<evidence type="ECO:0000256" key="2">
    <source>
        <dbReference type="ARBA" id="ARBA00007127"/>
    </source>
</evidence>
<dbReference type="Proteomes" id="UP000019335">
    <property type="component" value="Unassembled WGS sequence"/>
</dbReference>
<feature type="transmembrane region" description="Helical" evidence="9">
    <location>
        <begin position="569"/>
        <end position="595"/>
    </location>
</feature>
<accession>W7T7G0</accession>
<proteinExistence type="inferred from homology"/>
<dbReference type="PANTHER" id="PTHR31187:SF1">
    <property type="entry name" value="ADP,ATP CARRIER PROTEIN 1"/>
    <property type="match status" value="1"/>
</dbReference>
<evidence type="ECO:0000256" key="7">
    <source>
        <dbReference type="ARBA" id="ARBA00022989"/>
    </source>
</evidence>
<evidence type="ECO:0000256" key="3">
    <source>
        <dbReference type="ARBA" id="ARBA00022448"/>
    </source>
</evidence>
<feature type="transmembrane region" description="Helical" evidence="9">
    <location>
        <begin position="141"/>
        <end position="158"/>
    </location>
</feature>
<keyword evidence="8 9" id="KW-0472">Membrane</keyword>
<feature type="transmembrane region" description="Helical" evidence="9">
    <location>
        <begin position="403"/>
        <end position="422"/>
    </location>
</feature>
<keyword evidence="3 9" id="KW-0813">Transport</keyword>
<keyword evidence="7 9" id="KW-1133">Transmembrane helix</keyword>
<dbReference type="EMBL" id="AZIL01002193">
    <property type="protein sequence ID" value="EWM22407.1"/>
    <property type="molecule type" value="Genomic_DNA"/>
</dbReference>
<evidence type="ECO:0000313" key="11">
    <source>
        <dbReference type="Proteomes" id="UP000019335"/>
    </source>
</evidence>
<evidence type="ECO:0000256" key="6">
    <source>
        <dbReference type="ARBA" id="ARBA00022840"/>
    </source>
</evidence>
<sequence length="625" mass="69369">MRSLMRRGQGRRPRATFWVWKYFQAVIFLLLGQLSISSSVLDPNDKLYSMASRVLSTSDKGWLLTRASQSANAIARDASSLLRRRGGAWNFIRRERIGPAKVLAKITPMKKDVVKESASMAAGKDKKNRATLLTCKEAPKFFALSLMMFCIIYVFTMTRDTKDTLIVSYCGAEAIAFLKVYGVVPAAMAFMVGYSAAANYLSKRALFYVTIIPFFAFYALFAYVLYPNRHNLHLEQFAPSPGANLPYVRNLFRYWIFSLYYITSELWGSAGVPLLFWQCANDVTPIDQAKRFYPLFAVLGNMAPIVSGQTTAFVSKWIKRLHPHDEHLAFENTLKVLTTFMMAAGGIVMSLYWYVMDVSTTQATQRQALLSKAALRKQAAAAKMAKKSKPGLLESMRILSKSRWLECIAVMVVSYGLTMEFTEIIWKATVKMAYPHKQDYMEFMGNYSTVVGVMTVLMLLLGSNTIKILGWRVGAMATPVLMATLAAPFFAYISFGDMRGSRQALMTALAIGTVQNILSKATKYAFFDPTKEMAYIPLDEEAKVKGKAAIDVLGARLGKSGGALGQQALVLAFGGIMQGAPVLAGLFYLVIIGWLSSVNKLAHLFHENEKKTAASSTQTAANGHH</sequence>
<evidence type="ECO:0000256" key="5">
    <source>
        <dbReference type="ARBA" id="ARBA00022741"/>
    </source>
</evidence>
<feature type="transmembrane region" description="Helical" evidence="9">
    <location>
        <begin position="205"/>
        <end position="226"/>
    </location>
</feature>
<feature type="transmembrane region" description="Helical" evidence="9">
    <location>
        <begin position="336"/>
        <end position="355"/>
    </location>
</feature>
<keyword evidence="6 9" id="KW-0067">ATP-binding</keyword>
<keyword evidence="5 9" id="KW-0547">Nucleotide-binding</keyword>
<comment type="caution">
    <text evidence="10">The sequence shown here is derived from an EMBL/GenBank/DDBJ whole genome shotgun (WGS) entry which is preliminary data.</text>
</comment>
<dbReference type="Pfam" id="PF03219">
    <property type="entry name" value="TLC"/>
    <property type="match status" value="1"/>
</dbReference>
<dbReference type="PANTHER" id="PTHR31187">
    <property type="match status" value="1"/>
</dbReference>
<evidence type="ECO:0000256" key="4">
    <source>
        <dbReference type="ARBA" id="ARBA00022692"/>
    </source>
</evidence>
<gene>
    <name evidence="10" type="ORF">Naga_100067g18</name>
</gene>
<feature type="transmembrane region" description="Helical" evidence="9">
    <location>
        <begin position="292"/>
        <end position="315"/>
    </location>
</feature>